<keyword evidence="1" id="KW-0812">Transmembrane</keyword>
<keyword evidence="1" id="KW-1133">Transmembrane helix</keyword>
<evidence type="ECO:0000313" key="3">
    <source>
        <dbReference type="Proteomes" id="UP001589607"/>
    </source>
</evidence>
<comment type="caution">
    <text evidence="2">The sequence shown here is derived from an EMBL/GenBank/DDBJ whole genome shotgun (WGS) entry which is preliminary data.</text>
</comment>
<evidence type="ECO:0000313" key="2">
    <source>
        <dbReference type="EMBL" id="MFB9097523.1"/>
    </source>
</evidence>
<dbReference type="RefSeq" id="WP_236458194.1">
    <property type="nucleotide sequence ID" value="NZ_CBCSGE010000053.1"/>
</dbReference>
<name>A0ABV5GQ54_9FLAO</name>
<keyword evidence="1" id="KW-0472">Membrane</keyword>
<gene>
    <name evidence="2" type="ORF">ACFFVF_13450</name>
</gene>
<dbReference type="Proteomes" id="UP001589607">
    <property type="component" value="Unassembled WGS sequence"/>
</dbReference>
<evidence type="ECO:0000256" key="1">
    <source>
        <dbReference type="SAM" id="Phobius"/>
    </source>
</evidence>
<keyword evidence="3" id="KW-1185">Reference proteome</keyword>
<feature type="transmembrane region" description="Helical" evidence="1">
    <location>
        <begin position="68"/>
        <end position="88"/>
    </location>
</feature>
<organism evidence="2 3">
    <name type="scientific">Flavobacterium jumunjinense</name>
    <dbReference type="NCBI Taxonomy" id="998845"/>
    <lineage>
        <taxon>Bacteria</taxon>
        <taxon>Pseudomonadati</taxon>
        <taxon>Bacteroidota</taxon>
        <taxon>Flavobacteriia</taxon>
        <taxon>Flavobacteriales</taxon>
        <taxon>Flavobacteriaceae</taxon>
        <taxon>Flavobacterium</taxon>
    </lineage>
</organism>
<feature type="transmembrane region" description="Helical" evidence="1">
    <location>
        <begin position="28"/>
        <end position="48"/>
    </location>
</feature>
<accession>A0ABV5GQ54</accession>
<reference evidence="2 3" key="1">
    <citation type="submission" date="2024-09" db="EMBL/GenBank/DDBJ databases">
        <authorList>
            <person name="Sun Q."/>
            <person name="Mori K."/>
        </authorList>
    </citation>
    <scope>NUCLEOTIDE SEQUENCE [LARGE SCALE GENOMIC DNA]</scope>
    <source>
        <strain evidence="2 3">CECT 7955</strain>
    </source>
</reference>
<proteinExistence type="predicted"/>
<dbReference type="Pfam" id="PF10825">
    <property type="entry name" value="DUF2752"/>
    <property type="match status" value="1"/>
</dbReference>
<dbReference type="InterPro" id="IPR021215">
    <property type="entry name" value="DUF2752"/>
</dbReference>
<dbReference type="EMBL" id="JBHMEY010000055">
    <property type="protein sequence ID" value="MFB9097523.1"/>
    <property type="molecule type" value="Genomic_DNA"/>
</dbReference>
<protein>
    <submittedName>
        <fullName evidence="2">DUF2752 domain-containing protein</fullName>
    </submittedName>
</protein>
<sequence>MATGFPCPSCGITKSLVYTYKGSFEKAIGFHAYGPLVIAFCLFIIVLFSVELKTKKSYFKTYFYNKKIAYFLAITLMIYHTVRLVYFVKDHSWNEIKKESIWE</sequence>